<gene>
    <name evidence="1" type="ORF">Cgig2_002925</name>
</gene>
<dbReference type="AlphaFoldDB" id="A0A9Q1JP53"/>
<comment type="caution">
    <text evidence="1">The sequence shown here is derived from an EMBL/GenBank/DDBJ whole genome shotgun (WGS) entry which is preliminary data.</text>
</comment>
<organism evidence="1 2">
    <name type="scientific">Carnegiea gigantea</name>
    <dbReference type="NCBI Taxonomy" id="171969"/>
    <lineage>
        <taxon>Eukaryota</taxon>
        <taxon>Viridiplantae</taxon>
        <taxon>Streptophyta</taxon>
        <taxon>Embryophyta</taxon>
        <taxon>Tracheophyta</taxon>
        <taxon>Spermatophyta</taxon>
        <taxon>Magnoliopsida</taxon>
        <taxon>eudicotyledons</taxon>
        <taxon>Gunneridae</taxon>
        <taxon>Pentapetalae</taxon>
        <taxon>Caryophyllales</taxon>
        <taxon>Cactineae</taxon>
        <taxon>Cactaceae</taxon>
        <taxon>Cactoideae</taxon>
        <taxon>Echinocereeae</taxon>
        <taxon>Carnegiea</taxon>
    </lineage>
</organism>
<protein>
    <submittedName>
        <fullName evidence="1">Uncharacterized protein</fullName>
    </submittedName>
</protein>
<evidence type="ECO:0000313" key="2">
    <source>
        <dbReference type="Proteomes" id="UP001153076"/>
    </source>
</evidence>
<dbReference type="Proteomes" id="UP001153076">
    <property type="component" value="Unassembled WGS sequence"/>
</dbReference>
<accession>A0A9Q1JP53</accession>
<evidence type="ECO:0000313" key="1">
    <source>
        <dbReference type="EMBL" id="KAJ8427775.1"/>
    </source>
</evidence>
<dbReference type="EMBL" id="JAKOGI010001096">
    <property type="protein sequence ID" value="KAJ8427775.1"/>
    <property type="molecule type" value="Genomic_DNA"/>
</dbReference>
<proteinExistence type="predicted"/>
<sequence length="304" mass="34014">MGRGWKLRVKGRWKKFREELGMMKEKTAAENRQSEELMSHCCALNAVCALNDQLSNIQKEASTEAVSSLVMHDRVEMVGLFRKLYTLSVVLYSSIYAFADEKRVPRLSGWVNFYEGRKYDAGVVIRNIKDSEVESFPRTWVFHTNGVWTQFEACKEEGNSNPIVPEGCIVVEDIEPTASNTVRASVEDGKPITAVLVVKTTDEDSATKSSEAAFPVASPPEEQHERAGNIISPYYFLKKAVIKAHVAFTVSHTMACFNGFSNGTIFNGLARKRGTRWALWLRLPQQRSTELKYSHVAVGSAPPA</sequence>
<reference evidence="1" key="1">
    <citation type="submission" date="2022-04" db="EMBL/GenBank/DDBJ databases">
        <title>Carnegiea gigantea Genome sequencing and assembly v2.</title>
        <authorList>
            <person name="Copetti D."/>
            <person name="Sanderson M.J."/>
            <person name="Burquez A."/>
            <person name="Wojciechowski M.F."/>
        </authorList>
    </citation>
    <scope>NUCLEOTIDE SEQUENCE</scope>
    <source>
        <strain evidence="1">SGP5-SGP5p</strain>
        <tissue evidence="1">Aerial part</tissue>
    </source>
</reference>
<name>A0A9Q1JP53_9CARY</name>
<keyword evidence="2" id="KW-1185">Reference proteome</keyword>